<name>A0ABX7S5E5_9BACT</name>
<dbReference type="EMBL" id="CP071446">
    <property type="protein sequence ID" value="QTA37751.1"/>
    <property type="molecule type" value="Genomic_DNA"/>
</dbReference>
<gene>
    <name evidence="3" type="ORF">JYK00_08490</name>
</gene>
<dbReference type="InterPro" id="IPR025251">
    <property type="entry name" value="DUF4213"/>
</dbReference>
<feature type="domain" description="Putative heavy-metal chelation" evidence="1">
    <location>
        <begin position="119"/>
        <end position="249"/>
    </location>
</feature>
<evidence type="ECO:0000259" key="2">
    <source>
        <dbReference type="Pfam" id="PF13938"/>
    </source>
</evidence>
<proteinExistence type="predicted"/>
<dbReference type="Proteomes" id="UP000671862">
    <property type="component" value="Chromosome"/>
</dbReference>
<feature type="domain" description="DUF4213" evidence="2">
    <location>
        <begin position="11"/>
        <end position="103"/>
    </location>
</feature>
<reference evidence="3 4" key="1">
    <citation type="submission" date="2021-03" db="EMBL/GenBank/DDBJ databases">
        <title>Thermosipho ferrireducens sp.nov., an anaerobic thermophilic iron-reducing bacterium isolated from a deep-sea hydrothermal sulfide deposits.</title>
        <authorList>
            <person name="Zeng X."/>
            <person name="Chen Y."/>
            <person name="Shao Z."/>
        </authorList>
    </citation>
    <scope>NUCLEOTIDE SEQUENCE [LARGE SCALE GENOMIC DNA]</scope>
    <source>
        <strain evidence="3 4">JL129W03</strain>
    </source>
</reference>
<dbReference type="Pfam" id="PF13938">
    <property type="entry name" value="DUF4213"/>
    <property type="match status" value="1"/>
</dbReference>
<organism evidence="3 4">
    <name type="scientific">Thermosipho ferrireducens</name>
    <dbReference type="NCBI Taxonomy" id="2571116"/>
    <lineage>
        <taxon>Bacteria</taxon>
        <taxon>Thermotogati</taxon>
        <taxon>Thermotogota</taxon>
        <taxon>Thermotogae</taxon>
        <taxon>Thermotogales</taxon>
        <taxon>Fervidobacteriaceae</taxon>
        <taxon>Thermosipho</taxon>
    </lineage>
</organism>
<evidence type="ECO:0000313" key="4">
    <source>
        <dbReference type="Proteomes" id="UP000671862"/>
    </source>
</evidence>
<dbReference type="Gene3D" id="3.40.50.11590">
    <property type="match status" value="1"/>
</dbReference>
<evidence type="ECO:0000313" key="3">
    <source>
        <dbReference type="EMBL" id="QTA37751.1"/>
    </source>
</evidence>
<dbReference type="InterPro" id="IPR007161">
    <property type="entry name" value="DUF364"/>
</dbReference>
<protein>
    <submittedName>
        <fullName evidence="3">DUF364 domain-containing protein</fullName>
    </submittedName>
</protein>
<dbReference type="Pfam" id="PF04016">
    <property type="entry name" value="DUF364"/>
    <property type="match status" value="1"/>
</dbReference>
<sequence>MSTISEKLLKKAQEYLENETIEDFIVGIGITAVKLSDGRTGIGFTNKQDTLGRCEEFYKCTGVEGNPQSKVEVGMKAIDLLKIGLFSGDPLLRSVAYACVNAVFSVEEIEKHYIKGDISEYLSVTMDDIVGMVGEITPLVTSWKMKVWDLLIFDRNRKDDTVFPDWAIVDLLPKCNVVVITGSSVVNGTIDWVLNYVKTDRVAIVGPSTPLVHGVFPVKILAGMKVVDSEKVFKLIARGAGTKKLVAEKAIEKVNLISEF</sequence>
<dbReference type="SUPFAM" id="SSF159713">
    <property type="entry name" value="Dhaf3308-like"/>
    <property type="match status" value="1"/>
</dbReference>
<evidence type="ECO:0000259" key="1">
    <source>
        <dbReference type="Pfam" id="PF04016"/>
    </source>
</evidence>
<dbReference type="RefSeq" id="WP_207566475.1">
    <property type="nucleotide sequence ID" value="NZ_CP071446.1"/>
</dbReference>
<accession>A0ABX7S5E5</accession>
<keyword evidence="4" id="KW-1185">Reference proteome</keyword>